<evidence type="ECO:0000259" key="1">
    <source>
        <dbReference type="Pfam" id="PF13472"/>
    </source>
</evidence>
<dbReference type="InterPro" id="IPR013830">
    <property type="entry name" value="SGNH_hydro"/>
</dbReference>
<dbReference type="Pfam" id="PF13472">
    <property type="entry name" value="Lipase_GDSL_2"/>
    <property type="match status" value="1"/>
</dbReference>
<dbReference type="AlphaFoldDB" id="A0A444MJ04"/>
<dbReference type="SUPFAM" id="SSF52266">
    <property type="entry name" value="SGNH hydrolase"/>
    <property type="match status" value="1"/>
</dbReference>
<accession>A0A444MJ04</accession>
<gene>
    <name evidence="2" type="ORF">EPL05_21060</name>
</gene>
<reference evidence="2 3" key="1">
    <citation type="submission" date="2019-01" db="EMBL/GenBank/DDBJ databases">
        <title>Mucilaginibacter antarcticum sp. nov., isolated from antarctic soil.</title>
        <authorList>
            <person name="Yan Y.-Q."/>
            <person name="Du Z.-J."/>
        </authorList>
    </citation>
    <scope>NUCLEOTIDE SEQUENCE [LARGE SCALE GENOMIC DNA]</scope>
    <source>
        <strain evidence="2 3">F01003</strain>
    </source>
</reference>
<evidence type="ECO:0000313" key="3">
    <source>
        <dbReference type="Proteomes" id="UP000286701"/>
    </source>
</evidence>
<dbReference type="Proteomes" id="UP000286701">
    <property type="component" value="Unassembled WGS sequence"/>
</dbReference>
<dbReference type="EMBL" id="SBIW01000012">
    <property type="protein sequence ID" value="RWY48073.1"/>
    <property type="molecule type" value="Genomic_DNA"/>
</dbReference>
<protein>
    <submittedName>
        <fullName evidence="2">GDSL family lipase</fullName>
    </submittedName>
</protein>
<dbReference type="GO" id="GO:0016788">
    <property type="term" value="F:hydrolase activity, acting on ester bonds"/>
    <property type="evidence" value="ECO:0007669"/>
    <property type="project" value="UniProtKB-ARBA"/>
</dbReference>
<dbReference type="InterPro" id="IPR036514">
    <property type="entry name" value="SGNH_hydro_sf"/>
</dbReference>
<proteinExistence type="predicted"/>
<dbReference type="OrthoDB" id="9790057at2"/>
<comment type="caution">
    <text evidence="2">The sequence shown here is derived from an EMBL/GenBank/DDBJ whole genome shotgun (WGS) entry which is preliminary data.</text>
</comment>
<dbReference type="Gene3D" id="3.40.50.1110">
    <property type="entry name" value="SGNH hydrolase"/>
    <property type="match status" value="1"/>
</dbReference>
<sequence>MYWYEDEVKRLEKDSIQLAQSAETIFYGSSSIRLWTTLYNDLKDLKPVNLGFGGSTLAACVWFFDRVMVNYKPKRLVVYAGDNDLGDGRHPEEVFIFFQQLVTKASQRFGDIPCYFISLKPSVARWGMAEQFKYTNNLIENQIIKDGDNWQFIDVFKKMLDAGGYPQKVFFTGDALHLSEAGYQLWSEVVKNKIIINT</sequence>
<evidence type="ECO:0000313" key="2">
    <source>
        <dbReference type="EMBL" id="RWY48073.1"/>
    </source>
</evidence>
<dbReference type="RefSeq" id="WP_128535966.1">
    <property type="nucleotide sequence ID" value="NZ_SBIW01000012.1"/>
</dbReference>
<name>A0A444MJ04_9SPHI</name>
<organism evidence="2 3">
    <name type="scientific">Mucilaginibacter gilvus</name>
    <dbReference type="NCBI Taxonomy" id="2305909"/>
    <lineage>
        <taxon>Bacteria</taxon>
        <taxon>Pseudomonadati</taxon>
        <taxon>Bacteroidota</taxon>
        <taxon>Sphingobacteriia</taxon>
        <taxon>Sphingobacteriales</taxon>
        <taxon>Sphingobacteriaceae</taxon>
        <taxon>Mucilaginibacter</taxon>
    </lineage>
</organism>
<keyword evidence="3" id="KW-1185">Reference proteome</keyword>
<feature type="domain" description="SGNH hydrolase-type esterase" evidence="1">
    <location>
        <begin position="35"/>
        <end position="185"/>
    </location>
</feature>